<keyword evidence="3" id="KW-1185">Reference proteome</keyword>
<proteinExistence type="predicted"/>
<keyword evidence="1" id="KW-0472">Membrane</keyword>
<organism evidence="2 3">
    <name type="scientific">Oryza sativa subsp. japonica</name>
    <name type="common">Rice</name>
    <dbReference type="NCBI Taxonomy" id="39947"/>
    <lineage>
        <taxon>Eukaryota</taxon>
        <taxon>Viridiplantae</taxon>
        <taxon>Streptophyta</taxon>
        <taxon>Embryophyta</taxon>
        <taxon>Tracheophyta</taxon>
        <taxon>Spermatophyta</taxon>
        <taxon>Magnoliopsida</taxon>
        <taxon>Liliopsida</taxon>
        <taxon>Poales</taxon>
        <taxon>Poaceae</taxon>
        <taxon>BOP clade</taxon>
        <taxon>Oryzoideae</taxon>
        <taxon>Oryzeae</taxon>
        <taxon>Oryzinae</taxon>
        <taxon>Oryza</taxon>
        <taxon>Oryza sativa</taxon>
    </lineage>
</organism>
<evidence type="ECO:0000313" key="3">
    <source>
        <dbReference type="Proteomes" id="UP000059680"/>
    </source>
</evidence>
<reference evidence="3" key="1">
    <citation type="journal article" date="2005" name="Nature">
        <title>The map-based sequence of the rice genome.</title>
        <authorList>
            <consortium name="International rice genome sequencing project (IRGSP)"/>
            <person name="Matsumoto T."/>
            <person name="Wu J."/>
            <person name="Kanamori H."/>
            <person name="Katayose Y."/>
            <person name="Fujisawa M."/>
            <person name="Namiki N."/>
            <person name="Mizuno H."/>
            <person name="Yamamoto K."/>
            <person name="Antonio B.A."/>
            <person name="Baba T."/>
            <person name="Sakata K."/>
            <person name="Nagamura Y."/>
            <person name="Aoki H."/>
            <person name="Arikawa K."/>
            <person name="Arita K."/>
            <person name="Bito T."/>
            <person name="Chiden Y."/>
            <person name="Fujitsuka N."/>
            <person name="Fukunaka R."/>
            <person name="Hamada M."/>
            <person name="Harada C."/>
            <person name="Hayashi A."/>
            <person name="Hijishita S."/>
            <person name="Honda M."/>
            <person name="Hosokawa S."/>
            <person name="Ichikawa Y."/>
            <person name="Idonuma A."/>
            <person name="Iijima M."/>
            <person name="Ikeda M."/>
            <person name="Ikeno M."/>
            <person name="Ito K."/>
            <person name="Ito S."/>
            <person name="Ito T."/>
            <person name="Ito Y."/>
            <person name="Ito Y."/>
            <person name="Iwabuchi A."/>
            <person name="Kamiya K."/>
            <person name="Karasawa W."/>
            <person name="Kurita K."/>
            <person name="Katagiri S."/>
            <person name="Kikuta A."/>
            <person name="Kobayashi H."/>
            <person name="Kobayashi N."/>
            <person name="Machita K."/>
            <person name="Maehara T."/>
            <person name="Masukawa M."/>
            <person name="Mizubayashi T."/>
            <person name="Mukai Y."/>
            <person name="Nagasaki H."/>
            <person name="Nagata Y."/>
            <person name="Naito S."/>
            <person name="Nakashima M."/>
            <person name="Nakama Y."/>
            <person name="Nakamichi Y."/>
            <person name="Nakamura M."/>
            <person name="Meguro A."/>
            <person name="Negishi M."/>
            <person name="Ohta I."/>
            <person name="Ohta T."/>
            <person name="Okamoto M."/>
            <person name="Ono N."/>
            <person name="Saji S."/>
            <person name="Sakaguchi M."/>
            <person name="Sakai K."/>
            <person name="Shibata M."/>
            <person name="Shimokawa T."/>
            <person name="Song J."/>
            <person name="Takazaki Y."/>
            <person name="Terasawa K."/>
            <person name="Tsugane M."/>
            <person name="Tsuji K."/>
            <person name="Ueda S."/>
            <person name="Waki K."/>
            <person name="Yamagata H."/>
            <person name="Yamamoto M."/>
            <person name="Yamamoto S."/>
            <person name="Yamane H."/>
            <person name="Yoshiki S."/>
            <person name="Yoshihara R."/>
            <person name="Yukawa K."/>
            <person name="Zhong H."/>
            <person name="Yano M."/>
            <person name="Yuan Q."/>
            <person name="Ouyang S."/>
            <person name="Liu J."/>
            <person name="Jones K.M."/>
            <person name="Gansberger K."/>
            <person name="Moffat K."/>
            <person name="Hill J."/>
            <person name="Bera J."/>
            <person name="Fadrosh D."/>
            <person name="Jin S."/>
            <person name="Johri S."/>
            <person name="Kim M."/>
            <person name="Overton L."/>
            <person name="Reardon M."/>
            <person name="Tsitrin T."/>
            <person name="Vuong H."/>
            <person name="Weaver B."/>
            <person name="Ciecko A."/>
            <person name="Tallon L."/>
            <person name="Jackson J."/>
            <person name="Pai G."/>
            <person name="Aken S.V."/>
            <person name="Utterback T."/>
            <person name="Reidmuller S."/>
            <person name="Feldblyum T."/>
            <person name="Hsiao J."/>
            <person name="Zismann V."/>
            <person name="Iobst S."/>
            <person name="de Vazeille A.R."/>
            <person name="Buell C.R."/>
            <person name="Ying K."/>
            <person name="Li Y."/>
            <person name="Lu T."/>
            <person name="Huang Y."/>
            <person name="Zhao Q."/>
            <person name="Feng Q."/>
            <person name="Zhang L."/>
            <person name="Zhu J."/>
            <person name="Weng Q."/>
            <person name="Mu J."/>
            <person name="Lu Y."/>
            <person name="Fan D."/>
            <person name="Liu Y."/>
            <person name="Guan J."/>
            <person name="Zhang Y."/>
            <person name="Yu S."/>
            <person name="Liu X."/>
            <person name="Zhang Y."/>
            <person name="Hong G."/>
            <person name="Han B."/>
            <person name="Choisne N."/>
            <person name="Demange N."/>
            <person name="Orjeda G."/>
            <person name="Samain S."/>
            <person name="Cattolico L."/>
            <person name="Pelletier E."/>
            <person name="Couloux A."/>
            <person name="Segurens B."/>
            <person name="Wincker P."/>
            <person name="D'Hont A."/>
            <person name="Scarpelli C."/>
            <person name="Weissenbach J."/>
            <person name="Salanoubat M."/>
            <person name="Quetier F."/>
            <person name="Yu Y."/>
            <person name="Kim H.R."/>
            <person name="Rambo T."/>
            <person name="Currie J."/>
            <person name="Collura K."/>
            <person name="Luo M."/>
            <person name="Yang T."/>
            <person name="Ammiraju J.S.S."/>
            <person name="Engler F."/>
            <person name="Soderlund C."/>
            <person name="Wing R.A."/>
            <person name="Palmer L.E."/>
            <person name="de la Bastide M."/>
            <person name="Spiegel L."/>
            <person name="Nascimento L."/>
            <person name="Zutavern T."/>
            <person name="O'Shaughnessy A."/>
            <person name="Dike S."/>
            <person name="Dedhia N."/>
            <person name="Preston R."/>
            <person name="Balija V."/>
            <person name="McCombie W.R."/>
            <person name="Chow T."/>
            <person name="Chen H."/>
            <person name="Chung M."/>
            <person name="Chen C."/>
            <person name="Shaw J."/>
            <person name="Wu H."/>
            <person name="Hsiao K."/>
            <person name="Chao Y."/>
            <person name="Chu M."/>
            <person name="Cheng C."/>
            <person name="Hour A."/>
            <person name="Lee P."/>
            <person name="Lin S."/>
            <person name="Lin Y."/>
            <person name="Liou J."/>
            <person name="Liu S."/>
            <person name="Hsing Y."/>
            <person name="Raghuvanshi S."/>
            <person name="Mohanty A."/>
            <person name="Bharti A.K."/>
            <person name="Gaur A."/>
            <person name="Gupta V."/>
            <person name="Kumar D."/>
            <person name="Ravi V."/>
            <person name="Vij S."/>
            <person name="Kapur A."/>
            <person name="Khurana P."/>
            <person name="Khurana P."/>
            <person name="Khurana J.P."/>
            <person name="Tyagi A.K."/>
            <person name="Gaikwad K."/>
            <person name="Singh A."/>
            <person name="Dalal V."/>
            <person name="Srivastava S."/>
            <person name="Dixit A."/>
            <person name="Pal A.K."/>
            <person name="Ghazi I.A."/>
            <person name="Yadav M."/>
            <person name="Pandit A."/>
            <person name="Bhargava A."/>
            <person name="Sureshbabu K."/>
            <person name="Batra K."/>
            <person name="Sharma T.R."/>
            <person name="Mohapatra T."/>
            <person name="Singh N.K."/>
            <person name="Messing J."/>
            <person name="Nelson A.B."/>
            <person name="Fuks G."/>
            <person name="Kavchok S."/>
            <person name="Keizer G."/>
            <person name="Linton E."/>
            <person name="Llaca V."/>
            <person name="Song R."/>
            <person name="Tanyolac B."/>
            <person name="Young S."/>
            <person name="Ho-Il K."/>
            <person name="Hahn J.H."/>
            <person name="Sangsakoo G."/>
            <person name="Vanavichit A."/>
            <person name="de Mattos Luiz.A.T."/>
            <person name="Zimmer P.D."/>
            <person name="Malone G."/>
            <person name="Dellagostin O."/>
            <person name="de Oliveira A.C."/>
            <person name="Bevan M."/>
            <person name="Bancroft I."/>
            <person name="Minx P."/>
            <person name="Cordum H."/>
            <person name="Wilson R."/>
            <person name="Cheng Z."/>
            <person name="Jin W."/>
            <person name="Jiang J."/>
            <person name="Leong S.A."/>
            <person name="Iwama H."/>
            <person name="Gojobori T."/>
            <person name="Itoh T."/>
            <person name="Niimura Y."/>
            <person name="Fujii Y."/>
            <person name="Habara T."/>
            <person name="Sakai H."/>
            <person name="Sato Y."/>
            <person name="Wilson G."/>
            <person name="Kumar K."/>
            <person name="McCouch S."/>
            <person name="Juretic N."/>
            <person name="Hoen D."/>
            <person name="Wright S."/>
            <person name="Bruskiewich R."/>
            <person name="Bureau T."/>
            <person name="Miyao A."/>
            <person name="Hirochika H."/>
            <person name="Nishikawa T."/>
            <person name="Kadowaki K."/>
            <person name="Sugiura M."/>
            <person name="Burr B."/>
            <person name="Sasaki T."/>
        </authorList>
    </citation>
    <scope>NUCLEOTIDE SEQUENCE [LARGE SCALE GENOMIC DNA]</scope>
    <source>
        <strain evidence="3">cv. Nipponbare</strain>
    </source>
</reference>
<evidence type="ECO:0000256" key="1">
    <source>
        <dbReference type="SAM" id="Phobius"/>
    </source>
</evidence>
<reference evidence="2 3" key="2">
    <citation type="journal article" date="2013" name="Plant Cell Physiol.">
        <title>Rice Annotation Project Database (RAP-DB): an integrative and interactive database for rice genomics.</title>
        <authorList>
            <person name="Sakai H."/>
            <person name="Lee S.S."/>
            <person name="Tanaka T."/>
            <person name="Numa H."/>
            <person name="Kim J."/>
            <person name="Kawahara Y."/>
            <person name="Wakimoto H."/>
            <person name="Yang C.C."/>
            <person name="Iwamoto M."/>
            <person name="Abe T."/>
            <person name="Yamada Y."/>
            <person name="Muto A."/>
            <person name="Inokuchi H."/>
            <person name="Ikemura T."/>
            <person name="Matsumoto T."/>
            <person name="Sasaki T."/>
            <person name="Itoh T."/>
        </authorList>
    </citation>
    <scope>NUCLEOTIDE SEQUENCE [LARGE SCALE GENOMIC DNA]</scope>
    <source>
        <strain evidence="3">cv. Nipponbare</strain>
    </source>
</reference>
<name>A0A0P0VRC0_ORYSJ</name>
<reference evidence="2 3" key="3">
    <citation type="journal article" date="2013" name="Rice">
        <title>Improvement of the Oryza sativa Nipponbare reference genome using next generation sequence and optical map data.</title>
        <authorList>
            <person name="Kawahara Y."/>
            <person name="de la Bastide M."/>
            <person name="Hamilton J.P."/>
            <person name="Kanamori H."/>
            <person name="McCombie W.R."/>
            <person name="Ouyang S."/>
            <person name="Schwartz D.C."/>
            <person name="Tanaka T."/>
            <person name="Wu J."/>
            <person name="Zhou S."/>
            <person name="Childs K.L."/>
            <person name="Davidson R.M."/>
            <person name="Lin H."/>
            <person name="Quesada-Ocampo L."/>
            <person name="Vaillancourt B."/>
            <person name="Sakai H."/>
            <person name="Lee S.S."/>
            <person name="Kim J."/>
            <person name="Numa H."/>
            <person name="Itoh T."/>
            <person name="Buell C.R."/>
            <person name="Matsumoto T."/>
        </authorList>
    </citation>
    <scope>NUCLEOTIDE SEQUENCE [LARGE SCALE GENOMIC DNA]</scope>
    <source>
        <strain evidence="3">cv. Nipponbare</strain>
    </source>
</reference>
<dbReference type="Proteomes" id="UP000059680">
    <property type="component" value="Chromosome 2"/>
</dbReference>
<keyword evidence="1" id="KW-1133">Transmembrane helix</keyword>
<dbReference type="AlphaFoldDB" id="A0A0P0VRC0"/>
<sequence>MSSKLCFSSGLASPLSQGCSWYLLSISSFSATSFIIGRSSPLMLTHRITRCVISWSTSSVISFLTWLSISSSWRPSLTAVMKQDTRLLSSSDPPK</sequence>
<gene>
    <name evidence="2" type="ordered locus">Os02g0807100</name>
    <name evidence="2" type="ORF">OSNPB_020807100</name>
</gene>
<accession>A0A0P0VRC0</accession>
<dbReference type="ExpressionAtlas" id="A0A0P0VRC0">
    <property type="expression patterns" value="baseline and differential"/>
</dbReference>
<dbReference type="EMBL" id="AP014958">
    <property type="protein sequence ID" value="BAS81483.1"/>
    <property type="molecule type" value="Genomic_DNA"/>
</dbReference>
<dbReference type="PROSITE" id="PS51257">
    <property type="entry name" value="PROKAR_LIPOPROTEIN"/>
    <property type="match status" value="1"/>
</dbReference>
<protein>
    <submittedName>
        <fullName evidence="2">Os02g0807100 protein</fullName>
    </submittedName>
</protein>
<keyword evidence="1" id="KW-0812">Transmembrane</keyword>
<feature type="transmembrane region" description="Helical" evidence="1">
    <location>
        <begin position="20"/>
        <end position="36"/>
    </location>
</feature>
<evidence type="ECO:0000313" key="2">
    <source>
        <dbReference type="EMBL" id="BAS81483.1"/>
    </source>
</evidence>